<dbReference type="SUPFAM" id="SSF88688">
    <property type="entry name" value="Families 57/38 glycoside transferase middle domain"/>
    <property type="match status" value="1"/>
</dbReference>
<evidence type="ECO:0000256" key="3">
    <source>
        <dbReference type="ARBA" id="ARBA00022801"/>
    </source>
</evidence>
<proteinExistence type="inferred from homology"/>
<dbReference type="Pfam" id="PF17677">
    <property type="entry name" value="Glyco_hydro38C2"/>
    <property type="match status" value="1"/>
</dbReference>
<dbReference type="AlphaFoldDB" id="A0A3D9IUL2"/>
<name>A0A3D9IUL2_9BACL</name>
<dbReference type="InterPro" id="IPR027291">
    <property type="entry name" value="Glyco_hydro_38_N_sf"/>
</dbReference>
<comment type="caution">
    <text evidence="6">The sequence shown here is derived from an EMBL/GenBank/DDBJ whole genome shotgun (WGS) entry which is preliminary data.</text>
</comment>
<dbReference type="RefSeq" id="WP_116063012.1">
    <property type="nucleotide sequence ID" value="NZ_QRDZ01000020.1"/>
</dbReference>
<dbReference type="PANTHER" id="PTHR46017:SF2">
    <property type="entry name" value="MANNOSYLGLYCERATE HYDROLASE"/>
    <property type="match status" value="1"/>
</dbReference>
<accession>A0A3D9IUL2</accession>
<dbReference type="InterPro" id="IPR011013">
    <property type="entry name" value="Gal_mutarotase_sf_dom"/>
</dbReference>
<evidence type="ECO:0000256" key="1">
    <source>
        <dbReference type="ARBA" id="ARBA00009792"/>
    </source>
</evidence>
<dbReference type="GO" id="GO:0046872">
    <property type="term" value="F:metal ion binding"/>
    <property type="evidence" value="ECO:0007669"/>
    <property type="project" value="UniProtKB-KW"/>
</dbReference>
<dbReference type="Gene3D" id="1.20.1270.50">
    <property type="entry name" value="Glycoside hydrolase family 38, central domain"/>
    <property type="match status" value="1"/>
</dbReference>
<dbReference type="OrthoDB" id="9764050at2"/>
<dbReference type="PANTHER" id="PTHR46017">
    <property type="entry name" value="ALPHA-MANNOSIDASE 2C1"/>
    <property type="match status" value="1"/>
</dbReference>
<reference evidence="6 7" key="1">
    <citation type="submission" date="2018-07" db="EMBL/GenBank/DDBJ databases">
        <title>Genomic Encyclopedia of Type Strains, Phase III (KMG-III): the genomes of soil and plant-associated and newly described type strains.</title>
        <authorList>
            <person name="Whitman W."/>
        </authorList>
    </citation>
    <scope>NUCLEOTIDE SEQUENCE [LARGE SCALE GENOMIC DNA]</scope>
    <source>
        <strain evidence="6 7">CECT 7287</strain>
    </source>
</reference>
<keyword evidence="2" id="KW-0479">Metal-binding</keyword>
<dbReference type="Pfam" id="PF07748">
    <property type="entry name" value="Glyco_hydro_38C"/>
    <property type="match status" value="1"/>
</dbReference>
<dbReference type="GO" id="GO:0009313">
    <property type="term" value="P:oligosaccharide catabolic process"/>
    <property type="evidence" value="ECO:0007669"/>
    <property type="project" value="TreeGrafter"/>
</dbReference>
<dbReference type="Gene3D" id="2.60.40.2220">
    <property type="match status" value="1"/>
</dbReference>
<gene>
    <name evidence="6" type="ORF">DFP98_12097</name>
</gene>
<dbReference type="InterPro" id="IPR037094">
    <property type="entry name" value="Glyco_hydro_38_cen_sf"/>
</dbReference>
<keyword evidence="3 6" id="KW-0378">Hydrolase</keyword>
<keyword evidence="7" id="KW-1185">Reference proteome</keyword>
<dbReference type="InterPro" id="IPR015341">
    <property type="entry name" value="Glyco_hydro_38_cen"/>
</dbReference>
<evidence type="ECO:0000256" key="2">
    <source>
        <dbReference type="ARBA" id="ARBA00022723"/>
    </source>
</evidence>
<dbReference type="GO" id="GO:0030246">
    <property type="term" value="F:carbohydrate binding"/>
    <property type="evidence" value="ECO:0007669"/>
    <property type="project" value="InterPro"/>
</dbReference>
<evidence type="ECO:0000256" key="4">
    <source>
        <dbReference type="ARBA" id="ARBA00023295"/>
    </source>
</evidence>
<dbReference type="InterPro" id="IPR011330">
    <property type="entry name" value="Glyco_hydro/deAcase_b/a-brl"/>
</dbReference>
<dbReference type="InterPro" id="IPR028995">
    <property type="entry name" value="Glyco_hydro_57/38_cen_sf"/>
</dbReference>
<organism evidence="6 7">
    <name type="scientific">Cohnella phaseoli</name>
    <dbReference type="NCBI Taxonomy" id="456490"/>
    <lineage>
        <taxon>Bacteria</taxon>
        <taxon>Bacillati</taxon>
        <taxon>Bacillota</taxon>
        <taxon>Bacilli</taxon>
        <taxon>Bacillales</taxon>
        <taxon>Paenibacillaceae</taxon>
        <taxon>Cohnella</taxon>
    </lineage>
</organism>
<dbReference type="SUPFAM" id="SSF74650">
    <property type="entry name" value="Galactose mutarotase-like"/>
    <property type="match status" value="1"/>
</dbReference>
<dbReference type="EMBL" id="QRDZ01000020">
    <property type="protein sequence ID" value="RED65347.1"/>
    <property type="molecule type" value="Genomic_DNA"/>
</dbReference>
<dbReference type="SUPFAM" id="SSF88713">
    <property type="entry name" value="Glycoside hydrolase/deacetylase"/>
    <property type="match status" value="1"/>
</dbReference>
<evidence type="ECO:0000259" key="5">
    <source>
        <dbReference type="SMART" id="SM00872"/>
    </source>
</evidence>
<evidence type="ECO:0000313" key="6">
    <source>
        <dbReference type="EMBL" id="RED65347.1"/>
    </source>
</evidence>
<dbReference type="Gene3D" id="2.60.40.2210">
    <property type="match status" value="1"/>
</dbReference>
<dbReference type="Proteomes" id="UP000256977">
    <property type="component" value="Unassembled WGS sequence"/>
</dbReference>
<dbReference type="SMART" id="SM00872">
    <property type="entry name" value="Alpha-mann_mid"/>
    <property type="match status" value="1"/>
</dbReference>
<dbReference type="Gene3D" id="2.70.98.30">
    <property type="entry name" value="Golgi alpha-mannosidase II, domain 4"/>
    <property type="match status" value="1"/>
</dbReference>
<dbReference type="Pfam" id="PF01074">
    <property type="entry name" value="Glyco_hydro_38N"/>
    <property type="match status" value="1"/>
</dbReference>
<evidence type="ECO:0000313" key="7">
    <source>
        <dbReference type="Proteomes" id="UP000256977"/>
    </source>
</evidence>
<dbReference type="InterPro" id="IPR041147">
    <property type="entry name" value="GH38_C"/>
</dbReference>
<comment type="similarity">
    <text evidence="1">Belongs to the glycosyl hydrolase 38 family.</text>
</comment>
<dbReference type="Gene3D" id="3.20.110.10">
    <property type="entry name" value="Glycoside hydrolase 38, N terminal domain"/>
    <property type="match status" value="1"/>
</dbReference>
<dbReference type="InterPro" id="IPR011682">
    <property type="entry name" value="Glyco_hydro_38_C"/>
</dbReference>
<keyword evidence="4" id="KW-0326">Glycosidase</keyword>
<sequence>MINVHLVPHTHWDREWYLPYQEFRIRLTRLVGKLLTILERDPEYVSFHLDGQSSVLDDYLEVHPEDRERLKSYITEGKIKVGPWYVQPDEALVSGEALIRNFQLGIRIAEEMGGCQRFGYLPDMFGHISQLPQILAGFGMEEVVFWRGLGDVVTKSNTELRWQGADGTTMFAYRFPNAIGYNSVFRLHADLDKAEQQLRELLDVHLLPPTQAASVLVMVGVDHMEPQDNLTEIIRQLAPKFPGFKLIHSTMERFLAETRADVEKKGASLYTAVGELRDTNRSTDGAINFLLANVLSSRMPLKQFNAKVQHELEKWAEPFSAMWHGMGGAYPDKLLGQSWKYLLQNHPHDSICGCSRDEVHRQMITRFEWAQEIGQQLTDESLRSIAARIDTSALPEEAIVFHVFNPLEHSRKDAVTVELLLRDVDANIRFFEIRDSEGRLLPSQWVDLKRELIAGNHPDAEVRDLGLLDAAVPPEEKGILVGLAYVRKATVRFAPYELPALGYSTFTAVPVRNAARDERSLVDGHALENEWLRVEANRDGSVQLWDKATGRKYENLLVYEDGGDIGDGYTFSPPLFDELFTTLGLQASLSVAEDGPARGTIRIEQSWQLPVGLDNDRRRRSAAKRECRLTTELSLGRNDRWVGVVTRFDNQVDDHRLRVKVATGIQSEQSWASSAFDIVRRSTKIVQPASDQWIEDAVGALPNQGLAGVTSACGAYGFAIAPYGLPEYEATPQGELAVTLVRSVGYLGSPDVRTISGGAGPQFATPEAQCQGELVYRLALIPLAGDELQTGEAWRKSAEHHLPARAVQMRRHTGTMPLVHSFASFDRPDNPIVLSAMKKTEARDGTVIRCFNPTESEHTVTLRLDRPVQEAYMLDLEENRKGPAQFASSDNTALILHFKPKQIITVETVRGD</sequence>
<dbReference type="Pfam" id="PF09261">
    <property type="entry name" value="Alpha-mann_mid"/>
    <property type="match status" value="1"/>
</dbReference>
<feature type="domain" description="Glycoside hydrolase family 38 central" evidence="5">
    <location>
        <begin position="294"/>
        <end position="367"/>
    </location>
</feature>
<protein>
    <submittedName>
        <fullName evidence="6">Alpha-mannosidase/mannosylglycerate hydrolase</fullName>
    </submittedName>
</protein>
<dbReference type="GO" id="GO:0006013">
    <property type="term" value="P:mannose metabolic process"/>
    <property type="evidence" value="ECO:0007669"/>
    <property type="project" value="InterPro"/>
</dbReference>
<dbReference type="InterPro" id="IPR000602">
    <property type="entry name" value="Glyco_hydro_38_N"/>
</dbReference>
<dbReference type="GO" id="GO:0004559">
    <property type="term" value="F:alpha-mannosidase activity"/>
    <property type="evidence" value="ECO:0007669"/>
    <property type="project" value="InterPro"/>
</dbReference>